<evidence type="ECO:0000313" key="14">
    <source>
        <dbReference type="Proteomes" id="UP000291832"/>
    </source>
</evidence>
<dbReference type="PANTHER" id="PTHR24421">
    <property type="entry name" value="NITRATE/NITRITE SENSOR PROTEIN NARX-RELATED"/>
    <property type="match status" value="1"/>
</dbReference>
<dbReference type="InterPro" id="IPR003594">
    <property type="entry name" value="HATPase_dom"/>
</dbReference>
<keyword evidence="11" id="KW-0812">Transmembrane</keyword>
<keyword evidence="3" id="KW-0597">Phosphoprotein</keyword>
<evidence type="ECO:0000256" key="8">
    <source>
        <dbReference type="ARBA" id="ARBA00023012"/>
    </source>
</evidence>
<dbReference type="OrthoDB" id="144293at2"/>
<feature type="transmembrane region" description="Helical" evidence="11">
    <location>
        <begin position="137"/>
        <end position="157"/>
    </location>
</feature>
<dbReference type="EMBL" id="SHKI01000002">
    <property type="protein sequence ID" value="RZT68528.1"/>
    <property type="molecule type" value="Genomic_DNA"/>
</dbReference>
<evidence type="ECO:0000256" key="11">
    <source>
        <dbReference type="SAM" id="Phobius"/>
    </source>
</evidence>
<comment type="caution">
    <text evidence="13">The sequence shown here is derived from an EMBL/GenBank/DDBJ whole genome shotgun (WGS) entry which is preliminary data.</text>
</comment>
<dbReference type="AlphaFoldDB" id="A0A4Q7U7K6"/>
<sequence>MVRAGIDAGDRSPGPRSATAQPGLSTEEPQLPDESRSPLARFAWTVDLGFAALLVVCAVRYYSIHPLAGTGLIVLGLVIACGVAYAFGALGKSSPARNRAGVLIATAIWFPLVLLAPSFGWTAFALFFAVHRVLPRGLSQLLSAAIVAAVCAGMYILSRGQDLGLVLGPLLGGLVLAVSFAQLDQALENRRRLIRTLVETRSQLARTERESGALAERTRVASELHDTVVQQTATALLLLEAATETPARIDEARDVLRASLSETRHLMHGLTSALVSEGSLVAALRDLSAEHAAAFVVVGEERPLPEATAHALLRVSQEALTNAAKHADAPRTAVTLTFFDGLVGVDIADNGAGFDPAARAGASDTGLDSPELAGYGLRAMAWRVESLGGTFTLETAPGSGTVIAAVIPDGTAATAPENGARR</sequence>
<keyword evidence="9" id="KW-0175">Coiled coil</keyword>
<dbReference type="GO" id="GO:0046983">
    <property type="term" value="F:protein dimerization activity"/>
    <property type="evidence" value="ECO:0007669"/>
    <property type="project" value="InterPro"/>
</dbReference>
<protein>
    <recommendedName>
        <fullName evidence="2">histidine kinase</fullName>
        <ecNumber evidence="2">2.7.13.3</ecNumber>
    </recommendedName>
</protein>
<evidence type="ECO:0000256" key="6">
    <source>
        <dbReference type="ARBA" id="ARBA00022777"/>
    </source>
</evidence>
<dbReference type="Gene3D" id="1.20.5.1930">
    <property type="match status" value="1"/>
</dbReference>
<name>A0A4Q7U7K6_9MICO</name>
<feature type="compositionally biased region" description="Polar residues" evidence="10">
    <location>
        <begin position="18"/>
        <end position="28"/>
    </location>
</feature>
<feature type="transmembrane region" description="Helical" evidence="11">
    <location>
        <begin position="108"/>
        <end position="130"/>
    </location>
</feature>
<evidence type="ECO:0000256" key="2">
    <source>
        <dbReference type="ARBA" id="ARBA00012438"/>
    </source>
</evidence>
<keyword evidence="11" id="KW-1133">Transmembrane helix</keyword>
<dbReference type="InterPro" id="IPR036890">
    <property type="entry name" value="HATPase_C_sf"/>
</dbReference>
<dbReference type="CDD" id="cd16917">
    <property type="entry name" value="HATPase_UhpB-NarQ-NarX-like"/>
    <property type="match status" value="1"/>
</dbReference>
<evidence type="ECO:0000256" key="7">
    <source>
        <dbReference type="ARBA" id="ARBA00022840"/>
    </source>
</evidence>
<dbReference type="InterPro" id="IPR011712">
    <property type="entry name" value="Sig_transdc_His_kin_sub3_dim/P"/>
</dbReference>
<feature type="region of interest" description="Disordered" evidence="10">
    <location>
        <begin position="1"/>
        <end position="34"/>
    </location>
</feature>
<accession>A0A4Q7U7K6</accession>
<evidence type="ECO:0000313" key="13">
    <source>
        <dbReference type="EMBL" id="RZT68528.1"/>
    </source>
</evidence>
<dbReference type="InterPro" id="IPR017205">
    <property type="entry name" value="Sig_transdc_His_kinase_ChrS"/>
</dbReference>
<keyword evidence="7" id="KW-0067">ATP-binding</keyword>
<evidence type="ECO:0000256" key="1">
    <source>
        <dbReference type="ARBA" id="ARBA00000085"/>
    </source>
</evidence>
<organism evidence="13 14">
    <name type="scientific">Leucobacter luti</name>
    <dbReference type="NCBI Taxonomy" id="340320"/>
    <lineage>
        <taxon>Bacteria</taxon>
        <taxon>Bacillati</taxon>
        <taxon>Actinomycetota</taxon>
        <taxon>Actinomycetes</taxon>
        <taxon>Micrococcales</taxon>
        <taxon>Microbacteriaceae</taxon>
        <taxon>Leucobacter</taxon>
    </lineage>
</organism>
<feature type="transmembrane region" description="Helical" evidence="11">
    <location>
        <begin position="42"/>
        <end position="62"/>
    </location>
</feature>
<evidence type="ECO:0000259" key="12">
    <source>
        <dbReference type="SMART" id="SM00387"/>
    </source>
</evidence>
<keyword evidence="6 13" id="KW-0418">Kinase</keyword>
<dbReference type="Proteomes" id="UP000291832">
    <property type="component" value="Unassembled WGS sequence"/>
</dbReference>
<dbReference type="RefSeq" id="WP_130452506.1">
    <property type="nucleotide sequence ID" value="NZ_QYAG01000004.1"/>
</dbReference>
<keyword evidence="14" id="KW-1185">Reference proteome</keyword>
<dbReference type="Gene3D" id="3.30.565.10">
    <property type="entry name" value="Histidine kinase-like ATPase, C-terminal domain"/>
    <property type="match status" value="1"/>
</dbReference>
<comment type="catalytic activity">
    <reaction evidence="1">
        <text>ATP + protein L-histidine = ADP + protein N-phospho-L-histidine.</text>
        <dbReference type="EC" id="2.7.13.3"/>
    </reaction>
</comment>
<reference evidence="13 14" key="1">
    <citation type="journal article" date="2015" name="Stand. Genomic Sci.">
        <title>Genomic Encyclopedia of Bacterial and Archaeal Type Strains, Phase III: the genomes of soil and plant-associated and newly described type strains.</title>
        <authorList>
            <person name="Whitman W.B."/>
            <person name="Woyke T."/>
            <person name="Klenk H.P."/>
            <person name="Zhou Y."/>
            <person name="Lilburn T.G."/>
            <person name="Beck B.J."/>
            <person name="De Vos P."/>
            <person name="Vandamme P."/>
            <person name="Eisen J.A."/>
            <person name="Garrity G."/>
            <person name="Hugenholtz P."/>
            <person name="Kyrpides N.C."/>
        </authorList>
    </citation>
    <scope>NUCLEOTIDE SEQUENCE [LARGE SCALE GENOMIC DNA]</scope>
    <source>
        <strain evidence="13 14">RF6</strain>
    </source>
</reference>
<dbReference type="SUPFAM" id="SSF55874">
    <property type="entry name" value="ATPase domain of HSP90 chaperone/DNA topoisomerase II/histidine kinase"/>
    <property type="match status" value="1"/>
</dbReference>
<gene>
    <name evidence="13" type="ORF">EV139_0253</name>
</gene>
<dbReference type="GO" id="GO:0016020">
    <property type="term" value="C:membrane"/>
    <property type="evidence" value="ECO:0007669"/>
    <property type="project" value="InterPro"/>
</dbReference>
<evidence type="ECO:0000256" key="10">
    <source>
        <dbReference type="SAM" id="MobiDB-lite"/>
    </source>
</evidence>
<evidence type="ECO:0000256" key="9">
    <source>
        <dbReference type="SAM" id="Coils"/>
    </source>
</evidence>
<evidence type="ECO:0000256" key="5">
    <source>
        <dbReference type="ARBA" id="ARBA00022741"/>
    </source>
</evidence>
<dbReference type="GO" id="GO:0005524">
    <property type="term" value="F:ATP binding"/>
    <property type="evidence" value="ECO:0007669"/>
    <property type="project" value="UniProtKB-KW"/>
</dbReference>
<evidence type="ECO:0000256" key="4">
    <source>
        <dbReference type="ARBA" id="ARBA00022679"/>
    </source>
</evidence>
<dbReference type="GO" id="GO:0000155">
    <property type="term" value="F:phosphorelay sensor kinase activity"/>
    <property type="evidence" value="ECO:0007669"/>
    <property type="project" value="InterPro"/>
</dbReference>
<evidence type="ECO:0000256" key="3">
    <source>
        <dbReference type="ARBA" id="ARBA00022553"/>
    </source>
</evidence>
<feature type="transmembrane region" description="Helical" evidence="11">
    <location>
        <begin position="163"/>
        <end position="183"/>
    </location>
</feature>
<feature type="coiled-coil region" evidence="9">
    <location>
        <begin position="183"/>
        <end position="210"/>
    </location>
</feature>
<feature type="domain" description="Histidine kinase/HSP90-like ATPase" evidence="12">
    <location>
        <begin position="307"/>
        <end position="411"/>
    </location>
</feature>
<feature type="transmembrane region" description="Helical" evidence="11">
    <location>
        <begin position="69"/>
        <end position="88"/>
    </location>
</feature>
<keyword evidence="4" id="KW-0808">Transferase</keyword>
<dbReference type="PIRSF" id="PIRSF037434">
    <property type="entry name" value="STHK_ChrS"/>
    <property type="match status" value="1"/>
</dbReference>
<keyword evidence="8" id="KW-0902">Two-component regulatory system</keyword>
<keyword evidence="11" id="KW-0472">Membrane</keyword>
<dbReference type="Pfam" id="PF07730">
    <property type="entry name" value="HisKA_3"/>
    <property type="match status" value="1"/>
</dbReference>
<dbReference type="InterPro" id="IPR050482">
    <property type="entry name" value="Sensor_HK_TwoCompSys"/>
</dbReference>
<dbReference type="EC" id="2.7.13.3" evidence="2"/>
<proteinExistence type="predicted"/>
<keyword evidence="5" id="KW-0547">Nucleotide-binding</keyword>
<dbReference type="PANTHER" id="PTHR24421:SF10">
    <property type="entry name" value="NITRATE_NITRITE SENSOR PROTEIN NARQ"/>
    <property type="match status" value="1"/>
</dbReference>
<dbReference type="Pfam" id="PF02518">
    <property type="entry name" value="HATPase_c"/>
    <property type="match status" value="1"/>
</dbReference>
<dbReference type="SMART" id="SM00387">
    <property type="entry name" value="HATPase_c"/>
    <property type="match status" value="1"/>
</dbReference>